<keyword evidence="2" id="KW-0812">Transmembrane</keyword>
<keyword evidence="3" id="KW-0614">Plasmid</keyword>
<dbReference type="RefSeq" id="WP_172686902.1">
    <property type="nucleotide sequence ID" value="NZ_KR997898.1"/>
</dbReference>
<evidence type="ECO:0000256" key="2">
    <source>
        <dbReference type="SAM" id="Phobius"/>
    </source>
</evidence>
<dbReference type="AlphaFoldDB" id="A0A187NFN0"/>
<feature type="transmembrane region" description="Helical" evidence="2">
    <location>
        <begin position="112"/>
        <end position="134"/>
    </location>
</feature>
<feature type="transmembrane region" description="Helical" evidence="2">
    <location>
        <begin position="146"/>
        <end position="167"/>
    </location>
</feature>
<proteinExistence type="predicted"/>
<accession>A0A187NFN0</accession>
<geneLocation type="plasmid" evidence="3">
    <name>pMA100</name>
</geneLocation>
<keyword evidence="2" id="KW-0472">Membrane</keyword>
<evidence type="ECO:0000256" key="1">
    <source>
        <dbReference type="SAM" id="MobiDB-lite"/>
    </source>
</evidence>
<organism evidence="3">
    <name type="scientific">Mycobacterium avium subsp. hominissuis</name>
    <dbReference type="NCBI Taxonomy" id="439334"/>
    <lineage>
        <taxon>Bacteria</taxon>
        <taxon>Bacillati</taxon>
        <taxon>Actinomycetota</taxon>
        <taxon>Actinomycetes</taxon>
        <taxon>Mycobacteriales</taxon>
        <taxon>Mycobacteriaceae</taxon>
        <taxon>Mycobacterium</taxon>
        <taxon>Mycobacterium avium complex (MAC)</taxon>
    </lineage>
</organism>
<reference evidence="3" key="1">
    <citation type="submission" date="2015-05" db="EMBL/GenBank/DDBJ databases">
        <authorList>
            <person name="Machado G.E."/>
            <person name="Matsumoto C.K."/>
            <person name="Rabello M.S."/>
            <person name="Almeida L.G.P."/>
            <person name="Leao S.C."/>
        </authorList>
    </citation>
    <scope>NUCLEOTIDE SEQUENCE</scope>
    <source>
        <strain evidence="3">88Br</strain>
        <plasmid evidence="3">pMA100</plasmid>
    </source>
</reference>
<keyword evidence="2" id="KW-1133">Transmembrane helix</keyword>
<sequence length="224" mass="25119">MLLMSVPADRFDEIRRKWIARNQRTFIFQKRRAEILARQIRDRDRIITGARVDPADDDVIHPWYVRPIKTPYAMFDWVIFMTAAVLAPLGWPAGKALSVWVVQLIPGELRSYPIAAFMWAAAIVGAPLPMVLWLTGPGDSLVSAAAVPWLVAQIPAALLTAGIYGILEGWLAVDGARDWWPMRPPDEVDDVDFGFLQPDDLTGPGVFPPRRDDPPGDPSPIRRF</sequence>
<name>A0A187NFN0_MYCAV</name>
<feature type="transmembrane region" description="Helical" evidence="2">
    <location>
        <begin position="72"/>
        <end position="91"/>
    </location>
</feature>
<protein>
    <submittedName>
        <fullName evidence="3">Uncharacterized protein</fullName>
    </submittedName>
</protein>
<gene>
    <name evidence="3" type="ORF">MASH_00063</name>
</gene>
<dbReference type="EMBL" id="KR997898">
    <property type="protein sequence ID" value="AKT73052.1"/>
    <property type="molecule type" value="Genomic_DNA"/>
</dbReference>
<evidence type="ECO:0000313" key="3">
    <source>
        <dbReference type="EMBL" id="AKT73052.1"/>
    </source>
</evidence>
<feature type="region of interest" description="Disordered" evidence="1">
    <location>
        <begin position="193"/>
        <end position="224"/>
    </location>
</feature>